<reference evidence="2 4" key="2">
    <citation type="submission" date="2018-06" db="EMBL/GenBank/DDBJ databases">
        <authorList>
            <consortium name="Pathogen Informatics"/>
            <person name="Doyle S."/>
        </authorList>
    </citation>
    <scope>NUCLEOTIDE SEQUENCE [LARGE SCALE GENOMIC DNA]</scope>
    <source>
        <strain evidence="2 4">NCTC10338</strain>
    </source>
</reference>
<dbReference type="EMBL" id="CP019980">
    <property type="protein sequence ID" value="AVK96708.1"/>
    <property type="molecule type" value="Genomic_DNA"/>
</dbReference>
<dbReference type="Proteomes" id="UP000255295">
    <property type="component" value="Unassembled WGS sequence"/>
</dbReference>
<sequence length="60" mass="7052">MIQVKIFDEGKSSNLEKSINGFLELKQQNDSFKLIDIKYNAYNYGENRTDYHSAVIIYED</sequence>
<dbReference type="GeneID" id="48276676"/>
<dbReference type="AlphaFoldDB" id="A0A2S0K071"/>
<gene>
    <name evidence="1" type="ORF">LS41612_10735</name>
    <name evidence="2" type="ORF">NCTC10338_02579</name>
</gene>
<dbReference type="Proteomes" id="UP000238825">
    <property type="component" value="Chromosome"/>
</dbReference>
<proteinExistence type="predicted"/>
<dbReference type="Pfam" id="PF10957">
    <property type="entry name" value="Spore_Cse60"/>
    <property type="match status" value="1"/>
</dbReference>
<evidence type="ECO:0000313" key="2">
    <source>
        <dbReference type="EMBL" id="SUV17476.1"/>
    </source>
</evidence>
<accession>A0A2S0K071</accession>
<name>A0A2S0K071_LYSSH</name>
<protein>
    <submittedName>
        <fullName evidence="1">DUF2758 domain-containing protein</fullName>
    </submittedName>
    <submittedName>
        <fullName evidence="2">Protein YteV</fullName>
    </submittedName>
</protein>
<organism evidence="1 3">
    <name type="scientific">Lysinibacillus sphaericus</name>
    <name type="common">Bacillus sphaericus</name>
    <dbReference type="NCBI Taxonomy" id="1421"/>
    <lineage>
        <taxon>Bacteria</taxon>
        <taxon>Bacillati</taxon>
        <taxon>Bacillota</taxon>
        <taxon>Bacilli</taxon>
        <taxon>Bacillales</taxon>
        <taxon>Bacillaceae</taxon>
        <taxon>Lysinibacillus</taxon>
    </lineage>
</organism>
<dbReference type="RefSeq" id="WP_024364721.1">
    <property type="nucleotide sequence ID" value="NZ_BJNS01000045.1"/>
</dbReference>
<evidence type="ECO:0000313" key="4">
    <source>
        <dbReference type="Proteomes" id="UP000255295"/>
    </source>
</evidence>
<evidence type="ECO:0000313" key="3">
    <source>
        <dbReference type="Proteomes" id="UP000238825"/>
    </source>
</evidence>
<dbReference type="EMBL" id="UFSZ01000001">
    <property type="protein sequence ID" value="SUV17476.1"/>
    <property type="molecule type" value="Genomic_DNA"/>
</dbReference>
<evidence type="ECO:0000313" key="1">
    <source>
        <dbReference type="EMBL" id="AVK96708.1"/>
    </source>
</evidence>
<reference evidence="1 3" key="1">
    <citation type="submission" date="2017-03" db="EMBL/GenBank/DDBJ databases">
        <title>The whole genome sequencing and assembly of Lysinibacillus sphaericus DSM 28T strain.</title>
        <authorList>
            <person name="Lee Y.-J."/>
            <person name="Yi H."/>
            <person name="Bahn Y.-S."/>
            <person name="Kim J.F."/>
            <person name="Lee D.-W."/>
        </authorList>
    </citation>
    <scope>NUCLEOTIDE SEQUENCE [LARGE SCALE GENOMIC DNA]</scope>
    <source>
        <strain evidence="1 3">DSM 28</strain>
    </source>
</reference>
<dbReference type="InterPro" id="IPR020296">
    <property type="entry name" value="Spore_Cse60"/>
</dbReference>